<feature type="region of interest" description="Disordered" evidence="1">
    <location>
        <begin position="53"/>
        <end position="81"/>
    </location>
</feature>
<sequence>MAAPRTPPWKKRNPVKPAARTALTELQKELARDRAEAAGRRYPNLIDNMWAAQQAKAAAQQSPAHARGPDEDADDDGDADR</sequence>
<dbReference type="RefSeq" id="WP_280599053.1">
    <property type="nucleotide sequence ID" value="NZ_JARXRN010000011.1"/>
</dbReference>
<reference evidence="2 3" key="1">
    <citation type="submission" date="2023-04" db="EMBL/GenBank/DDBJ databases">
        <title>Luteimonas sp. M1R5S18.</title>
        <authorList>
            <person name="Sun J.-Q."/>
        </authorList>
    </citation>
    <scope>NUCLEOTIDE SEQUENCE [LARGE SCALE GENOMIC DNA]</scope>
    <source>
        <strain evidence="2 3">M1R5S18</strain>
    </source>
</reference>
<name>A0ABT6JEC1_9GAMM</name>
<evidence type="ECO:0000313" key="2">
    <source>
        <dbReference type="EMBL" id="MDH5829029.1"/>
    </source>
</evidence>
<dbReference type="EMBL" id="JARXRN010000011">
    <property type="protein sequence ID" value="MDH5829029.1"/>
    <property type="molecule type" value="Genomic_DNA"/>
</dbReference>
<protein>
    <submittedName>
        <fullName evidence="2">Uncharacterized protein</fullName>
    </submittedName>
</protein>
<organism evidence="2 3">
    <name type="scientific">Luteimonas rhizosphaericola</name>
    <dbReference type="NCBI Taxonomy" id="3042024"/>
    <lineage>
        <taxon>Bacteria</taxon>
        <taxon>Pseudomonadati</taxon>
        <taxon>Pseudomonadota</taxon>
        <taxon>Gammaproteobacteria</taxon>
        <taxon>Lysobacterales</taxon>
        <taxon>Lysobacteraceae</taxon>
        <taxon>Luteimonas</taxon>
    </lineage>
</organism>
<evidence type="ECO:0000256" key="1">
    <source>
        <dbReference type="SAM" id="MobiDB-lite"/>
    </source>
</evidence>
<accession>A0ABT6JEC1</accession>
<dbReference type="Proteomes" id="UP001156831">
    <property type="component" value="Unassembled WGS sequence"/>
</dbReference>
<feature type="compositionally biased region" description="Acidic residues" evidence="1">
    <location>
        <begin position="71"/>
        <end position="81"/>
    </location>
</feature>
<comment type="caution">
    <text evidence="2">The sequence shown here is derived from an EMBL/GenBank/DDBJ whole genome shotgun (WGS) entry which is preliminary data.</text>
</comment>
<keyword evidence="3" id="KW-1185">Reference proteome</keyword>
<feature type="compositionally biased region" description="Low complexity" evidence="1">
    <location>
        <begin position="53"/>
        <end position="66"/>
    </location>
</feature>
<gene>
    <name evidence="2" type="ORF">QFW80_00625</name>
</gene>
<evidence type="ECO:0000313" key="3">
    <source>
        <dbReference type="Proteomes" id="UP001156831"/>
    </source>
</evidence>
<feature type="region of interest" description="Disordered" evidence="1">
    <location>
        <begin position="1"/>
        <end position="20"/>
    </location>
</feature>
<proteinExistence type="predicted"/>